<sequence length="189" mass="22897">MRWPLYLACILCSLHKIAARYQWKRTVQPKKLDEIKILDFGESLRFQANESWAHRRTEVLWMGRRDCVEARFRVEGKRTRLRVYTCHMAEGGMCSMDRYFSEKGAHFCHQFHPWYHAAQPYTLHVQVERRPRRFKDIETERRFRRRRFGRAATRNVAEFEFVARKSCQETCKRDPDDDTGFTTQLPQFE</sequence>
<dbReference type="Proteomes" id="UP000659654">
    <property type="component" value="Unassembled WGS sequence"/>
</dbReference>
<feature type="signal peptide" evidence="1">
    <location>
        <begin position="1"/>
        <end position="19"/>
    </location>
</feature>
<dbReference type="EMBL" id="CAJFDI010000002">
    <property type="protein sequence ID" value="CAD5214164.1"/>
    <property type="molecule type" value="Genomic_DNA"/>
</dbReference>
<evidence type="ECO:0000313" key="5">
    <source>
        <dbReference type="WBParaSite" id="BXY_1068800.1"/>
    </source>
</evidence>
<evidence type="ECO:0000313" key="3">
    <source>
        <dbReference type="Proteomes" id="UP000095284"/>
    </source>
</evidence>
<dbReference type="OrthoDB" id="5852363at2759"/>
<evidence type="ECO:0000256" key="1">
    <source>
        <dbReference type="SAM" id="SignalP"/>
    </source>
</evidence>
<gene>
    <name evidence="2" type="ORF">BXYJ_LOCUS3393</name>
</gene>
<proteinExistence type="predicted"/>
<reference evidence="2" key="2">
    <citation type="submission" date="2020-09" db="EMBL/GenBank/DDBJ databases">
        <authorList>
            <person name="Kikuchi T."/>
        </authorList>
    </citation>
    <scope>NUCLEOTIDE SEQUENCE</scope>
    <source>
        <strain evidence="2">Ka4C1</strain>
    </source>
</reference>
<dbReference type="EMBL" id="CAJFCV020000002">
    <property type="protein sequence ID" value="CAG9094286.1"/>
    <property type="molecule type" value="Genomic_DNA"/>
</dbReference>
<keyword evidence="1" id="KW-0732">Signal</keyword>
<dbReference type="Proteomes" id="UP000582659">
    <property type="component" value="Unassembled WGS sequence"/>
</dbReference>
<name>A0A1I7SCD7_BURXY</name>
<keyword evidence="4" id="KW-1185">Reference proteome</keyword>
<dbReference type="AlphaFoldDB" id="A0A1I7SCD7"/>
<reference evidence="5" key="1">
    <citation type="submission" date="2016-11" db="UniProtKB">
        <authorList>
            <consortium name="WormBaseParasite"/>
        </authorList>
    </citation>
    <scope>IDENTIFICATION</scope>
</reference>
<protein>
    <submittedName>
        <fullName evidence="2">(pine wood nematode) hypothetical protein</fullName>
    </submittedName>
</protein>
<dbReference type="Proteomes" id="UP000095284">
    <property type="component" value="Unplaced"/>
</dbReference>
<accession>A0A1I7SCD7</accession>
<evidence type="ECO:0000313" key="4">
    <source>
        <dbReference type="Proteomes" id="UP000659654"/>
    </source>
</evidence>
<organism evidence="3 5">
    <name type="scientific">Bursaphelenchus xylophilus</name>
    <name type="common">Pinewood nematode worm</name>
    <name type="synonym">Aphelenchoides xylophilus</name>
    <dbReference type="NCBI Taxonomy" id="6326"/>
    <lineage>
        <taxon>Eukaryota</taxon>
        <taxon>Metazoa</taxon>
        <taxon>Ecdysozoa</taxon>
        <taxon>Nematoda</taxon>
        <taxon>Chromadorea</taxon>
        <taxon>Rhabditida</taxon>
        <taxon>Tylenchina</taxon>
        <taxon>Tylenchomorpha</taxon>
        <taxon>Aphelenchoidea</taxon>
        <taxon>Aphelenchoididae</taxon>
        <taxon>Bursaphelenchus</taxon>
    </lineage>
</organism>
<dbReference type="WBParaSite" id="BXY_1068800.1">
    <property type="protein sequence ID" value="BXY_1068800.1"/>
    <property type="gene ID" value="BXY_1068800"/>
</dbReference>
<evidence type="ECO:0000313" key="2">
    <source>
        <dbReference type="EMBL" id="CAD5214164.1"/>
    </source>
</evidence>
<feature type="chain" id="PRO_5035359903" evidence="1">
    <location>
        <begin position="20"/>
        <end position="189"/>
    </location>
</feature>